<dbReference type="RefSeq" id="WP_162369222.1">
    <property type="nucleotide sequence ID" value="NZ_JAAEEH010000003.1"/>
</dbReference>
<dbReference type="Proteomes" id="UP000461585">
    <property type="component" value="Unassembled WGS sequence"/>
</dbReference>
<dbReference type="AlphaFoldDB" id="A0A7X5HTP8"/>
<dbReference type="Gene3D" id="1.10.10.10">
    <property type="entry name" value="Winged helix-like DNA-binding domain superfamily/Winged helix DNA-binding domain"/>
    <property type="match status" value="1"/>
</dbReference>
<keyword evidence="2" id="KW-1185">Reference proteome</keyword>
<protein>
    <submittedName>
        <fullName evidence="1">DUF4364 family protein</fullName>
    </submittedName>
</protein>
<reference evidence="1 2" key="1">
    <citation type="submission" date="2020-01" db="EMBL/GenBank/DDBJ databases">
        <title>Anaeroalcalibacter tamaniensis gen. nov., sp. nov., moderately halophilic strictly anaerobic fermenter bacterium from mud volcano of Taman peninsula.</title>
        <authorList>
            <person name="Frolova A."/>
            <person name="Merkel A.Y."/>
            <person name="Slobodkin A.I."/>
        </authorList>
    </citation>
    <scope>NUCLEOTIDE SEQUENCE [LARGE SCALE GENOMIC DNA]</scope>
    <source>
        <strain evidence="1 2">F-3ap</strain>
    </source>
</reference>
<organism evidence="1 2">
    <name type="scientific">Anaerotalea alkaliphila</name>
    <dbReference type="NCBI Taxonomy" id="2662126"/>
    <lineage>
        <taxon>Bacteria</taxon>
        <taxon>Bacillati</taxon>
        <taxon>Bacillota</taxon>
        <taxon>Clostridia</taxon>
        <taxon>Eubacteriales</taxon>
        <taxon>Anaerotalea</taxon>
    </lineage>
</organism>
<proteinExistence type="predicted"/>
<accession>A0A7X5HTP8</accession>
<evidence type="ECO:0000313" key="2">
    <source>
        <dbReference type="Proteomes" id="UP000461585"/>
    </source>
</evidence>
<dbReference type="InterPro" id="IPR036388">
    <property type="entry name" value="WH-like_DNA-bd_sf"/>
</dbReference>
<dbReference type="InterPro" id="IPR025374">
    <property type="entry name" value="DUF4364"/>
</dbReference>
<sequence length="175" mass="20396">MHAGSYEISLNKLMILYMIKNVDMPLSGSQISEYILEKGYTNYFSLQEYIGQMLENDMIRTVSLEHFTLYEIAPEGLETLEYFENRIPESTKEEILDFLKKNKYKIRSESELHAEYVPQSDGSFLVHCVAKENKKVLIDVSVEVVEKDQAVRICNLWEKNSHLVYKLLLETLLMG</sequence>
<gene>
    <name evidence="1" type="ORF">GXN74_01855</name>
</gene>
<evidence type="ECO:0000313" key="1">
    <source>
        <dbReference type="EMBL" id="NDL66492.1"/>
    </source>
</evidence>
<dbReference type="EMBL" id="JAAEEH010000003">
    <property type="protein sequence ID" value="NDL66492.1"/>
    <property type="molecule type" value="Genomic_DNA"/>
</dbReference>
<comment type="caution">
    <text evidence="1">The sequence shown here is derived from an EMBL/GenBank/DDBJ whole genome shotgun (WGS) entry which is preliminary data.</text>
</comment>
<name>A0A7X5HTP8_9FIRM</name>
<dbReference type="Pfam" id="PF14277">
    <property type="entry name" value="DUF4364"/>
    <property type="match status" value="1"/>
</dbReference>